<evidence type="ECO:0000313" key="8">
    <source>
        <dbReference type="EMBL" id="MFC0422710.1"/>
    </source>
</evidence>
<dbReference type="Gene3D" id="1.20.1250.20">
    <property type="entry name" value="MFS general substrate transporter like domains"/>
    <property type="match status" value="1"/>
</dbReference>
<evidence type="ECO:0000256" key="5">
    <source>
        <dbReference type="ARBA" id="ARBA00023136"/>
    </source>
</evidence>
<feature type="transmembrane region" description="Helical" evidence="6">
    <location>
        <begin position="407"/>
        <end position="425"/>
    </location>
</feature>
<feature type="transmembrane region" description="Helical" evidence="6">
    <location>
        <begin position="84"/>
        <end position="102"/>
    </location>
</feature>
<feature type="transmembrane region" description="Helical" evidence="6">
    <location>
        <begin position="360"/>
        <end position="386"/>
    </location>
</feature>
<dbReference type="PROSITE" id="PS50850">
    <property type="entry name" value="MFS"/>
    <property type="match status" value="1"/>
</dbReference>
<reference evidence="8 9" key="1">
    <citation type="submission" date="2024-09" db="EMBL/GenBank/DDBJ databases">
        <authorList>
            <person name="Sun Q."/>
            <person name="Mori K."/>
        </authorList>
    </citation>
    <scope>NUCLEOTIDE SEQUENCE [LARGE SCALE GENOMIC DNA]</scope>
    <source>
        <strain evidence="8 9">TBRC 4575</strain>
    </source>
</reference>
<protein>
    <submittedName>
        <fullName evidence="8">MFS transporter</fullName>
    </submittedName>
</protein>
<keyword evidence="3 6" id="KW-0812">Transmembrane</keyword>
<organism evidence="8 9">
    <name type="scientific">Lactiplantibacillus plajomi</name>
    <dbReference type="NCBI Taxonomy" id="1457217"/>
    <lineage>
        <taxon>Bacteria</taxon>
        <taxon>Bacillati</taxon>
        <taxon>Bacillota</taxon>
        <taxon>Bacilli</taxon>
        <taxon>Lactobacillales</taxon>
        <taxon>Lactobacillaceae</taxon>
        <taxon>Lactiplantibacillus</taxon>
    </lineage>
</organism>
<feature type="transmembrane region" description="Helical" evidence="6">
    <location>
        <begin position="233"/>
        <end position="250"/>
    </location>
</feature>
<feature type="transmembrane region" description="Helical" evidence="6">
    <location>
        <begin position="203"/>
        <end position="221"/>
    </location>
</feature>
<dbReference type="Gene3D" id="1.20.1720.10">
    <property type="entry name" value="Multidrug resistance protein D"/>
    <property type="match status" value="1"/>
</dbReference>
<dbReference type="InterPro" id="IPR011701">
    <property type="entry name" value="MFS"/>
</dbReference>
<comment type="subcellular location">
    <subcellularLocation>
        <location evidence="1">Cell membrane</location>
        <topology evidence="1">Multi-pass membrane protein</topology>
    </subcellularLocation>
</comment>
<dbReference type="SUPFAM" id="SSF103473">
    <property type="entry name" value="MFS general substrate transporter"/>
    <property type="match status" value="1"/>
</dbReference>
<dbReference type="PANTHER" id="PTHR42718:SF9">
    <property type="entry name" value="MAJOR FACILITATOR SUPERFAMILY MULTIDRUG TRANSPORTER MFSC"/>
    <property type="match status" value="1"/>
</dbReference>
<feature type="transmembrane region" description="Helical" evidence="6">
    <location>
        <begin position="336"/>
        <end position="354"/>
    </location>
</feature>
<keyword evidence="9" id="KW-1185">Reference proteome</keyword>
<feature type="transmembrane region" description="Helical" evidence="6">
    <location>
        <begin position="114"/>
        <end position="133"/>
    </location>
</feature>
<feature type="transmembrane region" description="Helical" evidence="6">
    <location>
        <begin position="145"/>
        <end position="164"/>
    </location>
</feature>
<feature type="transmembrane region" description="Helical" evidence="6">
    <location>
        <begin position="445"/>
        <end position="463"/>
    </location>
</feature>
<proteinExistence type="predicted"/>
<evidence type="ECO:0000256" key="6">
    <source>
        <dbReference type="SAM" id="Phobius"/>
    </source>
</evidence>
<evidence type="ECO:0000259" key="7">
    <source>
        <dbReference type="PROSITE" id="PS50850"/>
    </source>
</evidence>
<evidence type="ECO:0000256" key="3">
    <source>
        <dbReference type="ARBA" id="ARBA00022692"/>
    </source>
</evidence>
<dbReference type="InterPro" id="IPR020846">
    <property type="entry name" value="MFS_dom"/>
</dbReference>
<evidence type="ECO:0000256" key="1">
    <source>
        <dbReference type="ARBA" id="ARBA00004651"/>
    </source>
</evidence>
<evidence type="ECO:0000256" key="2">
    <source>
        <dbReference type="ARBA" id="ARBA00022448"/>
    </source>
</evidence>
<dbReference type="EMBL" id="JBHLUK010000003">
    <property type="protein sequence ID" value="MFC0422710.1"/>
    <property type="molecule type" value="Genomic_DNA"/>
</dbReference>
<dbReference type="RefSeq" id="WP_137646006.1">
    <property type="nucleotide sequence ID" value="NZ_BAABRM010000033.1"/>
</dbReference>
<comment type="caution">
    <text evidence="8">The sequence shown here is derived from an EMBL/GenBank/DDBJ whole genome shotgun (WGS) entry which is preliminary data.</text>
</comment>
<keyword evidence="4 6" id="KW-1133">Transmembrane helix</keyword>
<evidence type="ECO:0000256" key="4">
    <source>
        <dbReference type="ARBA" id="ARBA00022989"/>
    </source>
</evidence>
<feature type="transmembrane region" description="Helical" evidence="6">
    <location>
        <begin position="16"/>
        <end position="36"/>
    </location>
</feature>
<feature type="transmembrane region" description="Helical" evidence="6">
    <location>
        <begin position="170"/>
        <end position="191"/>
    </location>
</feature>
<dbReference type="PANTHER" id="PTHR42718">
    <property type="entry name" value="MAJOR FACILITATOR SUPERFAMILY MULTIDRUG TRANSPORTER MFSC"/>
    <property type="match status" value="1"/>
</dbReference>
<evidence type="ECO:0000313" key="9">
    <source>
        <dbReference type="Proteomes" id="UP001589855"/>
    </source>
</evidence>
<feature type="transmembrane region" description="Helical" evidence="6">
    <location>
        <begin position="301"/>
        <end position="324"/>
    </location>
</feature>
<dbReference type="InterPro" id="IPR036259">
    <property type="entry name" value="MFS_trans_sf"/>
</dbReference>
<feature type="transmembrane region" description="Helical" evidence="6">
    <location>
        <begin position="270"/>
        <end position="295"/>
    </location>
</feature>
<feature type="transmembrane region" description="Helical" evidence="6">
    <location>
        <begin position="56"/>
        <end position="77"/>
    </location>
</feature>
<dbReference type="Proteomes" id="UP001589855">
    <property type="component" value="Unassembled WGS sequence"/>
</dbReference>
<accession>A0ABV6JZR6</accession>
<sequence>MSATNQAPTLTGWRRFWFIFTLLTGTWTMSISQSSLSTVYPTFMRDFGISASTVQWLTTGFMLTMVVIMPISPWLLNNIGFKKLFLTVLILFDAGSIIIYFAPSFPVMMIGRLIKAAAVGVLFPSYQSILLMITPEGKRGSTMGIAGLVMGTALASGPIISGIVLKFTDWHGLFAVFITVATVLILISFATIQDVVVNKPSKLDFLSIVTLLGFAGILYVVNEIGKANVNWTFSWILLIVSIVAVAYFTYRQFHLKTPLLELRVLKTFNYDLAIFLTAISYVALIVVTIIFPLYYQGILKVSPFVSGMSLVPGAVFLAILNPLTGTLAEKIGYKQIMLLGMAMIVLGWLVLALLNRQLNLVTMILLAALIEGGNAFVMMPAVTLGANSLPNELVSHGTAVITTVRQILGSAGVAVATLVLSNVTATQLKAGVPSLVANLRGYHTVFWMMLGIEVVGLILALLLRDERAK</sequence>
<gene>
    <name evidence="8" type="ORF">ACFFGS_00755</name>
</gene>
<keyword evidence="2" id="KW-0813">Transport</keyword>
<keyword evidence="5 6" id="KW-0472">Membrane</keyword>
<feature type="domain" description="Major facilitator superfamily (MFS) profile" evidence="7">
    <location>
        <begin position="18"/>
        <end position="468"/>
    </location>
</feature>
<dbReference type="Pfam" id="PF07690">
    <property type="entry name" value="MFS_1"/>
    <property type="match status" value="1"/>
</dbReference>
<name>A0ABV6JZR6_9LACO</name>